<dbReference type="Proteomes" id="UP000789525">
    <property type="component" value="Unassembled WGS sequence"/>
</dbReference>
<feature type="non-terminal residue" evidence="1">
    <location>
        <position position="255"/>
    </location>
</feature>
<accession>A0ACA9NRA2</accession>
<organism evidence="1 2">
    <name type="scientific">Acaulospora colombiana</name>
    <dbReference type="NCBI Taxonomy" id="27376"/>
    <lineage>
        <taxon>Eukaryota</taxon>
        <taxon>Fungi</taxon>
        <taxon>Fungi incertae sedis</taxon>
        <taxon>Mucoromycota</taxon>
        <taxon>Glomeromycotina</taxon>
        <taxon>Glomeromycetes</taxon>
        <taxon>Diversisporales</taxon>
        <taxon>Acaulosporaceae</taxon>
        <taxon>Acaulospora</taxon>
    </lineage>
</organism>
<evidence type="ECO:0000313" key="2">
    <source>
        <dbReference type="Proteomes" id="UP000789525"/>
    </source>
</evidence>
<dbReference type="EMBL" id="CAJVPT010024507">
    <property type="protein sequence ID" value="CAG8670829.1"/>
    <property type="molecule type" value="Genomic_DNA"/>
</dbReference>
<proteinExistence type="predicted"/>
<protein>
    <submittedName>
        <fullName evidence="1">17586_t:CDS:1</fullName>
    </submittedName>
</protein>
<gene>
    <name evidence="1" type="ORF">ACOLOM_LOCUS8945</name>
</gene>
<comment type="caution">
    <text evidence="1">The sequence shown here is derived from an EMBL/GenBank/DDBJ whole genome shotgun (WGS) entry which is preliminary data.</text>
</comment>
<sequence>MRSTKNQKAQGSGKAVKRASLKGKGREEVAPVSPSKQLRKGSAVVLDESIEPWSWSTLADPQVSTQPALFTKDARYFFIPVSSSVKIYSTATGKVVSTLTSHTRVTNGHSDRVTCLKINPQNSFQLFAGSSDDMEDYVFVACKKPNKKKGQDEQTQTSVIMRVSLRTTNATSGSSIQKSSQVIVVGKARMMVGMDVSASGKWLVVAGGTKVYVASTAKLKAGFTKFACSENLTCLSVHPKEDWIATGDEKGQLRL</sequence>
<reference evidence="1" key="1">
    <citation type="submission" date="2021-06" db="EMBL/GenBank/DDBJ databases">
        <authorList>
            <person name="Kallberg Y."/>
            <person name="Tangrot J."/>
            <person name="Rosling A."/>
        </authorList>
    </citation>
    <scope>NUCLEOTIDE SEQUENCE</scope>
    <source>
        <strain evidence="1">CL356</strain>
    </source>
</reference>
<name>A0ACA9NRA2_9GLOM</name>
<keyword evidence="2" id="KW-1185">Reference proteome</keyword>
<evidence type="ECO:0000313" key="1">
    <source>
        <dbReference type="EMBL" id="CAG8670829.1"/>
    </source>
</evidence>